<gene>
    <name evidence="2" type="ORF">EV645_3276</name>
</gene>
<reference evidence="2 3" key="1">
    <citation type="journal article" date="2015" name="Stand. Genomic Sci.">
        <title>Genomic Encyclopedia of Bacterial and Archaeal Type Strains, Phase III: the genomes of soil and plant-associated and newly described type strains.</title>
        <authorList>
            <person name="Whitman W.B."/>
            <person name="Woyke T."/>
            <person name="Klenk H.P."/>
            <person name="Zhou Y."/>
            <person name="Lilburn T.G."/>
            <person name="Beck B.J."/>
            <person name="De Vos P."/>
            <person name="Vandamme P."/>
            <person name="Eisen J.A."/>
            <person name="Garrity G."/>
            <person name="Hugenholtz P."/>
            <person name="Kyrpides N.C."/>
        </authorList>
    </citation>
    <scope>NUCLEOTIDE SEQUENCE [LARGE SCALE GENOMIC DNA]</scope>
    <source>
        <strain evidence="2 3">VKM Ac-2540</strain>
    </source>
</reference>
<dbReference type="GO" id="GO:0071949">
    <property type="term" value="F:FAD binding"/>
    <property type="evidence" value="ECO:0007669"/>
    <property type="project" value="InterPro"/>
</dbReference>
<dbReference type="PANTHER" id="PTHR42685:SF22">
    <property type="entry name" value="CONDITIONED MEDIUM FACTOR RECEPTOR 1"/>
    <property type="match status" value="1"/>
</dbReference>
<dbReference type="InterPro" id="IPR050407">
    <property type="entry name" value="Geranylgeranyl_reductase"/>
</dbReference>
<dbReference type="InterPro" id="IPR036188">
    <property type="entry name" value="FAD/NAD-bd_sf"/>
</dbReference>
<dbReference type="Proteomes" id="UP000292027">
    <property type="component" value="Unassembled WGS sequence"/>
</dbReference>
<comment type="caution">
    <text evidence="2">The sequence shown here is derived from an EMBL/GenBank/DDBJ whole genome shotgun (WGS) entry which is preliminary data.</text>
</comment>
<dbReference type="AlphaFoldDB" id="A0A4Q7WZM0"/>
<dbReference type="Gene3D" id="3.50.50.60">
    <property type="entry name" value="FAD/NAD(P)-binding domain"/>
    <property type="match status" value="1"/>
</dbReference>
<dbReference type="OrthoDB" id="103324at2"/>
<protein>
    <submittedName>
        <fullName evidence="2">Flavin-dependent dehydrogenase</fullName>
    </submittedName>
</protein>
<feature type="domain" description="FAD-binding" evidence="1">
    <location>
        <begin position="5"/>
        <end position="328"/>
    </location>
</feature>
<accession>A0A4Q7WZM0</accession>
<dbReference type="PRINTS" id="PR00420">
    <property type="entry name" value="RNGMNOXGNASE"/>
</dbReference>
<dbReference type="InterPro" id="IPR002938">
    <property type="entry name" value="FAD-bd"/>
</dbReference>
<dbReference type="RefSeq" id="WP_130444536.1">
    <property type="nucleotide sequence ID" value="NZ_SHKR01000012.1"/>
</dbReference>
<dbReference type="SUPFAM" id="SSF51905">
    <property type="entry name" value="FAD/NAD(P)-binding domain"/>
    <property type="match status" value="1"/>
</dbReference>
<dbReference type="EMBL" id="SHKR01000012">
    <property type="protein sequence ID" value="RZU15738.1"/>
    <property type="molecule type" value="Genomic_DNA"/>
</dbReference>
<sequence length="372" mass="39219">MNAQYDVVVVGGRVAGASTAMLLARAGAKVALLERSAYGSDTVSTHGLMRAGATQLSRWGLLDKLTGTPPIRSTTFHYSDREPEQVSIRPGGGVDALYAPRRQLLDRILVDAAADAGAEVRHGVAVTDLLRDDSGRVTGVRLQDRSELTAGITIGADGIRSTVASATGAPVVRRGRSCSAVLYRYYAGVQTTGYEWAYAPGGAAGLLPTTDGATCVFVATTPARMRSLRREGAEQAFATLLADMAPSLTDLLIPATPVDRMHGWAGAAGFFRQAGGPGWALVGDAGYYKDPITTHGMTDALRDAELLSDALTGPGPVPAALAKYQATRDELSIALFEATESVASYTWSLDEIRELLRKVSSAMKAEVTQFVL</sequence>
<evidence type="ECO:0000259" key="1">
    <source>
        <dbReference type="Pfam" id="PF01494"/>
    </source>
</evidence>
<dbReference type="PANTHER" id="PTHR42685">
    <property type="entry name" value="GERANYLGERANYL DIPHOSPHATE REDUCTASE"/>
    <property type="match status" value="1"/>
</dbReference>
<proteinExistence type="predicted"/>
<organism evidence="2 3">
    <name type="scientific">Kribbella rubisoli</name>
    <dbReference type="NCBI Taxonomy" id="3075929"/>
    <lineage>
        <taxon>Bacteria</taxon>
        <taxon>Bacillati</taxon>
        <taxon>Actinomycetota</taxon>
        <taxon>Actinomycetes</taxon>
        <taxon>Propionibacteriales</taxon>
        <taxon>Kribbellaceae</taxon>
        <taxon>Kribbella</taxon>
    </lineage>
</organism>
<keyword evidence="3" id="KW-1185">Reference proteome</keyword>
<evidence type="ECO:0000313" key="2">
    <source>
        <dbReference type="EMBL" id="RZU15738.1"/>
    </source>
</evidence>
<name>A0A4Q7WZM0_9ACTN</name>
<evidence type="ECO:0000313" key="3">
    <source>
        <dbReference type="Proteomes" id="UP000292027"/>
    </source>
</evidence>
<dbReference type="Pfam" id="PF01494">
    <property type="entry name" value="FAD_binding_3"/>
    <property type="match status" value="1"/>
</dbReference>